<dbReference type="EMBL" id="JAUUUU010000001">
    <property type="protein sequence ID" value="MDP1519617.1"/>
    <property type="molecule type" value="Genomic_DNA"/>
</dbReference>
<organism evidence="2 3">
    <name type="scientific">Porticoccus litoralis</name>
    <dbReference type="NCBI Taxonomy" id="434086"/>
    <lineage>
        <taxon>Bacteria</taxon>
        <taxon>Pseudomonadati</taxon>
        <taxon>Pseudomonadota</taxon>
        <taxon>Gammaproteobacteria</taxon>
        <taxon>Cellvibrionales</taxon>
        <taxon>Porticoccaceae</taxon>
        <taxon>Porticoccus</taxon>
    </lineage>
</organism>
<dbReference type="Proteomes" id="UP001178354">
    <property type="component" value="Unassembled WGS sequence"/>
</dbReference>
<dbReference type="AlphaFoldDB" id="A0AAW8AXF7"/>
<evidence type="ECO:0000313" key="3">
    <source>
        <dbReference type="Proteomes" id="UP001178354"/>
    </source>
</evidence>
<accession>A0AAW8AXF7</accession>
<proteinExistence type="predicted"/>
<keyword evidence="3" id="KW-1185">Reference proteome</keyword>
<sequence length="179" mass="19124">MSEMSYEVVFRGDVVPGQSIVDVKQRLGELFSADPARIDGMFSGRPVVIKRGLDQSTAERYQAGMQRAGAVVSIRPVATSSEDASPEPVDTMPVASSDLTANPEPPAGASSLPAGDMDLAPVGADVLTPEQRRDFTQANIDTSYMTIAEAGSEVLKEEERNIVPDRDVDTSHLSLDDSQ</sequence>
<feature type="region of interest" description="Disordered" evidence="1">
    <location>
        <begin position="78"/>
        <end position="132"/>
    </location>
</feature>
<evidence type="ECO:0000256" key="1">
    <source>
        <dbReference type="SAM" id="MobiDB-lite"/>
    </source>
</evidence>
<dbReference type="RefSeq" id="WP_305169129.1">
    <property type="nucleotide sequence ID" value="NZ_JAUUUU010000001.1"/>
</dbReference>
<comment type="caution">
    <text evidence="2">The sequence shown here is derived from an EMBL/GenBank/DDBJ whole genome shotgun (WGS) entry which is preliminary data.</text>
</comment>
<evidence type="ECO:0000313" key="2">
    <source>
        <dbReference type="EMBL" id="MDP1519617.1"/>
    </source>
</evidence>
<reference evidence="2" key="2">
    <citation type="submission" date="2023-08" db="EMBL/GenBank/DDBJ databases">
        <authorList>
            <person name="Luo J."/>
        </authorList>
    </citation>
    <scope>NUCLEOTIDE SEQUENCE</scope>
    <source>
        <strain evidence="2">DSM 25064</strain>
    </source>
</reference>
<name>A0AAW8AXF7_9GAMM</name>
<gene>
    <name evidence="2" type="ORF">Q8A57_01370</name>
</gene>
<protein>
    <submittedName>
        <fullName evidence="2">Uncharacterized protein</fullName>
    </submittedName>
</protein>
<reference evidence="2" key="1">
    <citation type="journal article" date="2010" name="Int. J. Syst. Evol. Microbiol.">
        <title>Porticoccus litoralis gen. nov., sp. nov., a gammaproteobacterium isolated from the Yellow Sea.</title>
        <authorList>
            <person name="Oh H.M."/>
            <person name="Kim H."/>
            <person name="Kim K.M."/>
            <person name="Min G.S."/>
            <person name="Cho J.C."/>
        </authorList>
    </citation>
    <scope>NUCLEOTIDE SEQUENCE</scope>
    <source>
        <strain evidence="2">DSM 25064</strain>
    </source>
</reference>
<feature type="compositionally biased region" description="Basic and acidic residues" evidence="1">
    <location>
        <begin position="154"/>
        <end position="170"/>
    </location>
</feature>
<feature type="region of interest" description="Disordered" evidence="1">
    <location>
        <begin position="151"/>
        <end position="179"/>
    </location>
</feature>